<dbReference type="AlphaFoldDB" id="A0A9P4K6G2"/>
<organism evidence="2 3">
    <name type="scientific">Lojkania enalia</name>
    <dbReference type="NCBI Taxonomy" id="147567"/>
    <lineage>
        <taxon>Eukaryota</taxon>
        <taxon>Fungi</taxon>
        <taxon>Dikarya</taxon>
        <taxon>Ascomycota</taxon>
        <taxon>Pezizomycotina</taxon>
        <taxon>Dothideomycetes</taxon>
        <taxon>Pleosporomycetidae</taxon>
        <taxon>Pleosporales</taxon>
        <taxon>Pleosporales incertae sedis</taxon>
        <taxon>Lojkania</taxon>
    </lineage>
</organism>
<evidence type="ECO:0000256" key="1">
    <source>
        <dbReference type="SAM" id="Coils"/>
    </source>
</evidence>
<name>A0A9P4K6G2_9PLEO</name>
<dbReference type="OrthoDB" id="1577640at2759"/>
<feature type="coiled-coil region" evidence="1">
    <location>
        <begin position="156"/>
        <end position="217"/>
    </location>
</feature>
<keyword evidence="3" id="KW-1185">Reference proteome</keyword>
<sequence>MYEKKISAIKDSIHRPWYYGLSEEIADAIQCFGWGTANNILPYSKGLWQSPPLDHQPLISNLFEDRGTDGCRCKSSLSGCTFATSFRGLTKSFMRIVLTRDELLLLVISVFARPVENNRLLLGGLLRCLTFWQLGLRHTCCDIKRAWEHYGYHGILDEDAFLAERLEKLVEELEAEYHASGKGMEEFVKVNWRAKMKKELDRQTKLDEEEYGQLRREMGIILARSDSDIGFVGEGSIEEIESDENGESEDHGNNLIVELSDEEEEFFEAVKAL</sequence>
<accession>A0A9P4K6G2</accession>
<dbReference type="EMBL" id="ML986649">
    <property type="protein sequence ID" value="KAF2261843.1"/>
    <property type="molecule type" value="Genomic_DNA"/>
</dbReference>
<evidence type="ECO:0000313" key="3">
    <source>
        <dbReference type="Proteomes" id="UP000800093"/>
    </source>
</evidence>
<evidence type="ECO:0000313" key="2">
    <source>
        <dbReference type="EMBL" id="KAF2261843.1"/>
    </source>
</evidence>
<proteinExistence type="predicted"/>
<dbReference type="Proteomes" id="UP000800093">
    <property type="component" value="Unassembled WGS sequence"/>
</dbReference>
<reference evidence="3" key="1">
    <citation type="journal article" date="2020" name="Stud. Mycol.">
        <title>101 Dothideomycetes genomes: A test case for predicting lifestyles and emergence of pathogens.</title>
        <authorList>
            <person name="Haridas S."/>
            <person name="Albert R."/>
            <person name="Binder M."/>
            <person name="Bloem J."/>
            <person name="LaButti K."/>
            <person name="Salamov A."/>
            <person name="Andreopoulos B."/>
            <person name="Baker S."/>
            <person name="Barry K."/>
            <person name="Bills G."/>
            <person name="Bluhm B."/>
            <person name="Cannon C."/>
            <person name="Castanera R."/>
            <person name="Culley D."/>
            <person name="Daum C."/>
            <person name="Ezra D."/>
            <person name="Gonzalez J."/>
            <person name="Henrissat B."/>
            <person name="Kuo A."/>
            <person name="Liang C."/>
            <person name="Lipzen A."/>
            <person name="Lutzoni F."/>
            <person name="Magnuson J."/>
            <person name="Mondo S."/>
            <person name="Nolan M."/>
            <person name="Ohm R."/>
            <person name="Pangilinan J."/>
            <person name="Park H.-J."/>
            <person name="Ramirez L."/>
            <person name="Alfaro M."/>
            <person name="Sun H."/>
            <person name="Tritt A."/>
            <person name="Yoshinaga Y."/>
            <person name="Zwiers L.-H."/>
            <person name="Turgeon B."/>
            <person name="Goodwin S."/>
            <person name="Spatafora J."/>
            <person name="Crous P."/>
            <person name="Grigoriev I."/>
        </authorList>
    </citation>
    <scope>NUCLEOTIDE SEQUENCE [LARGE SCALE GENOMIC DNA]</scope>
    <source>
        <strain evidence="3">CBS 304.66</strain>
    </source>
</reference>
<protein>
    <submittedName>
        <fullName evidence="2">Uncharacterized protein</fullName>
    </submittedName>
</protein>
<gene>
    <name evidence="2" type="ORF">CC78DRAFT_583206</name>
</gene>
<comment type="caution">
    <text evidence="2">The sequence shown here is derived from an EMBL/GenBank/DDBJ whole genome shotgun (WGS) entry which is preliminary data.</text>
</comment>
<keyword evidence="1" id="KW-0175">Coiled coil</keyword>